<comment type="caution">
    <text evidence="13">The sequence shown here is derived from an EMBL/GenBank/DDBJ whole genome shotgun (WGS) entry which is preliminary data.</text>
</comment>
<comment type="function">
    <text evidence="8">Acts as a component of the translation initiation factor 2B (eIF2B) complex, which catalyzes the exchange of GDP for GTP on the eukaryotic initiation factor 2 (eIF2) complex gamma subunit. Its guanine nucleotide exchange factor activity is repressed when bound to eIF2 complex phosphorylated on the alpha subunit, thereby limiting the amount of methionyl-initiator methionine tRNA available to the ribosome and consequently global translation is repressed.</text>
</comment>
<accession>A0A8H5BMK0</accession>
<dbReference type="InterPro" id="IPR051960">
    <property type="entry name" value="eIF2B_gamma"/>
</dbReference>
<dbReference type="InterPro" id="IPR029044">
    <property type="entry name" value="Nucleotide-diphossugar_trans"/>
</dbReference>
<dbReference type="EMBL" id="JAACJK010000163">
    <property type="protein sequence ID" value="KAF5325884.1"/>
    <property type="molecule type" value="Genomic_DNA"/>
</dbReference>
<evidence type="ECO:0000313" key="14">
    <source>
        <dbReference type="Proteomes" id="UP000541558"/>
    </source>
</evidence>
<dbReference type="AlphaFoldDB" id="A0A8H5BMK0"/>
<feature type="region of interest" description="Disordered" evidence="10">
    <location>
        <begin position="472"/>
        <end position="495"/>
    </location>
</feature>
<dbReference type="Pfam" id="PF00483">
    <property type="entry name" value="NTP_transferase"/>
    <property type="match status" value="1"/>
</dbReference>
<protein>
    <recommendedName>
        <fullName evidence="6">Translation initiation factor eIF2B subunit gamma</fullName>
    </recommendedName>
    <alternativeName>
        <fullName evidence="7">eIF2B GDP-GTP exchange factor subunit gamma</fullName>
    </alternativeName>
</protein>
<dbReference type="GO" id="GO:0005851">
    <property type="term" value="C:eukaryotic translation initiation factor 2B complex"/>
    <property type="evidence" value="ECO:0007669"/>
    <property type="project" value="TreeGrafter"/>
</dbReference>
<dbReference type="SUPFAM" id="SSF53448">
    <property type="entry name" value="Nucleotide-diphospho-sugar transferases"/>
    <property type="match status" value="1"/>
</dbReference>
<dbReference type="GO" id="GO:0003743">
    <property type="term" value="F:translation initiation factor activity"/>
    <property type="evidence" value="ECO:0007669"/>
    <property type="project" value="UniProtKB-KW"/>
</dbReference>
<evidence type="ECO:0000313" key="13">
    <source>
        <dbReference type="EMBL" id="KAF5325884.1"/>
    </source>
</evidence>
<dbReference type="CDD" id="cd04652">
    <property type="entry name" value="LbH_eIF2B_gamma_C"/>
    <property type="match status" value="1"/>
</dbReference>
<dbReference type="Proteomes" id="UP000541558">
    <property type="component" value="Unassembled WGS sequence"/>
</dbReference>
<evidence type="ECO:0000256" key="8">
    <source>
        <dbReference type="ARBA" id="ARBA00045373"/>
    </source>
</evidence>
<dbReference type="GO" id="GO:0002183">
    <property type="term" value="P:cytoplasmic translational initiation"/>
    <property type="evidence" value="ECO:0007669"/>
    <property type="project" value="TreeGrafter"/>
</dbReference>
<evidence type="ECO:0000256" key="9">
    <source>
        <dbReference type="ARBA" id="ARBA00046432"/>
    </source>
</evidence>
<comment type="subcellular location">
    <subcellularLocation>
        <location evidence="1">Cytoplasm</location>
        <location evidence="1">Cytosol</location>
    </subcellularLocation>
</comment>
<dbReference type="GO" id="GO:0005085">
    <property type="term" value="F:guanyl-nucleotide exchange factor activity"/>
    <property type="evidence" value="ECO:0007669"/>
    <property type="project" value="TreeGrafter"/>
</dbReference>
<dbReference type="Pfam" id="PF25084">
    <property type="entry name" value="LbH_EIF2B"/>
    <property type="match status" value="1"/>
</dbReference>
<keyword evidence="5" id="KW-0648">Protein biosynthesis</keyword>
<feature type="compositionally biased region" description="Polar residues" evidence="10">
    <location>
        <begin position="293"/>
        <end position="304"/>
    </location>
</feature>
<dbReference type="CDD" id="cd04198">
    <property type="entry name" value="eIF-2B_gamma_N"/>
    <property type="match status" value="1"/>
</dbReference>
<dbReference type="PANTHER" id="PTHR45989:SF1">
    <property type="entry name" value="TRANSLATION INITIATION FACTOR EIF-2B SUBUNIT GAMMA"/>
    <property type="match status" value="1"/>
</dbReference>
<evidence type="ECO:0000259" key="12">
    <source>
        <dbReference type="Pfam" id="PF25084"/>
    </source>
</evidence>
<dbReference type="Gene3D" id="3.90.550.10">
    <property type="entry name" value="Spore Coat Polysaccharide Biosynthesis Protein SpsA, Chain A"/>
    <property type="match status" value="1"/>
</dbReference>
<organism evidence="13 14">
    <name type="scientific">Ephemerocybe angulata</name>
    <dbReference type="NCBI Taxonomy" id="980116"/>
    <lineage>
        <taxon>Eukaryota</taxon>
        <taxon>Fungi</taxon>
        <taxon>Dikarya</taxon>
        <taxon>Basidiomycota</taxon>
        <taxon>Agaricomycotina</taxon>
        <taxon>Agaricomycetes</taxon>
        <taxon>Agaricomycetidae</taxon>
        <taxon>Agaricales</taxon>
        <taxon>Agaricineae</taxon>
        <taxon>Psathyrellaceae</taxon>
        <taxon>Ephemerocybe</taxon>
    </lineage>
</organism>
<feature type="compositionally biased region" description="Acidic residues" evidence="10">
    <location>
        <begin position="482"/>
        <end position="495"/>
    </location>
</feature>
<dbReference type="InterPro" id="IPR005835">
    <property type="entry name" value="NTP_transferase_dom"/>
</dbReference>
<evidence type="ECO:0000256" key="5">
    <source>
        <dbReference type="ARBA" id="ARBA00022917"/>
    </source>
</evidence>
<dbReference type="GO" id="GO:0005829">
    <property type="term" value="C:cytosol"/>
    <property type="evidence" value="ECO:0007669"/>
    <property type="project" value="UniProtKB-SubCell"/>
</dbReference>
<keyword evidence="3" id="KW-0963">Cytoplasm</keyword>
<feature type="region of interest" description="Disordered" evidence="10">
    <location>
        <begin position="292"/>
        <end position="318"/>
    </location>
</feature>
<evidence type="ECO:0000256" key="2">
    <source>
        <dbReference type="ARBA" id="ARBA00007878"/>
    </source>
</evidence>
<evidence type="ECO:0000256" key="6">
    <source>
        <dbReference type="ARBA" id="ARBA00044196"/>
    </source>
</evidence>
<sequence>MDLDSVEPAFAKKEFLAVLIAGFGNELLPLTSNNGDEPSPKALLPVANKPLIEYVLSWLEQAGVKDVLLICPDAHQSALHHHINSDISPSALNVDLLPYNETLESPEGTASLLRHFASRITEDFVLVPCDFIPPPSLPLSALLNKFRIESTTNDAIVSTCWVPAYVPEKGVLLDEWGPVPAPPAIVWDPATHALLHVDTPDDLDSNGEEFELKMDLLSQYPRTKLSSSFQDSHVYVCQRRVLELLKEKKKLDSFREDFIPWLCKLQYQPIKRRKYARLFADAPRTQMLALKHSTLSSESRSSKAPQPHDDGEEPAREPTFKVSISIHEPTDSLALRINNVYTFLEANRALLSSTTYSLPSDPKDRSLIDHKVQISSDSIVGDSTQIAERTIIKRSVIGRHCVIGKGVKISGCILFDHCVVEDGAKLDGSILGKNTKVGSKAEMTRCISCPGFEVNGGGKYTLKGEKLDISDWTADQSVPADSSDDDGESSDEEDP</sequence>
<evidence type="ECO:0000256" key="1">
    <source>
        <dbReference type="ARBA" id="ARBA00004514"/>
    </source>
</evidence>
<comment type="subunit">
    <text evidence="9">Component of the translation initiation factor 2B (eIF2B) complex which is a heterodecamer of two sets of five different subunits: alpha, beta, gamma, delta and epsilon. Subunits alpha, beta and delta comprise a regulatory subcomplex and subunits epsilon and gamma comprise a catalytic subcomplex. Within the complex, the hexameric regulatory complex resides at the center, with the two heterodimeric catalytic subcomplexes bound on opposite sides.</text>
</comment>
<comment type="similarity">
    <text evidence="2">Belongs to the eIF-2B gamma/epsilon subunits family.</text>
</comment>
<proteinExistence type="inferred from homology"/>
<name>A0A8H5BMK0_9AGAR</name>
<dbReference type="PANTHER" id="PTHR45989">
    <property type="entry name" value="TRANSLATION INITIATION FACTOR EIF-2B SUBUNIT GAMMA"/>
    <property type="match status" value="1"/>
</dbReference>
<dbReference type="OrthoDB" id="1733332at2759"/>
<feature type="domain" description="Nucleotidyl transferase" evidence="11">
    <location>
        <begin position="18"/>
        <end position="127"/>
    </location>
</feature>
<evidence type="ECO:0000256" key="7">
    <source>
        <dbReference type="ARBA" id="ARBA00044229"/>
    </source>
</evidence>
<evidence type="ECO:0000256" key="3">
    <source>
        <dbReference type="ARBA" id="ARBA00022490"/>
    </source>
</evidence>
<keyword evidence="4" id="KW-0396">Initiation factor</keyword>
<evidence type="ECO:0000259" key="11">
    <source>
        <dbReference type="Pfam" id="PF00483"/>
    </source>
</evidence>
<keyword evidence="14" id="KW-1185">Reference proteome</keyword>
<feature type="domain" description="EIF2B subunit epsilon/gamma LbH" evidence="12">
    <location>
        <begin position="368"/>
        <end position="445"/>
    </location>
</feature>
<feature type="compositionally biased region" description="Basic and acidic residues" evidence="10">
    <location>
        <begin position="306"/>
        <end position="318"/>
    </location>
</feature>
<reference evidence="13 14" key="1">
    <citation type="journal article" date="2020" name="ISME J.">
        <title>Uncovering the hidden diversity of litter-decomposition mechanisms in mushroom-forming fungi.</title>
        <authorList>
            <person name="Floudas D."/>
            <person name="Bentzer J."/>
            <person name="Ahren D."/>
            <person name="Johansson T."/>
            <person name="Persson P."/>
            <person name="Tunlid A."/>
        </authorList>
    </citation>
    <scope>NUCLEOTIDE SEQUENCE [LARGE SCALE GENOMIC DNA]</scope>
    <source>
        <strain evidence="13 14">CBS 175.51</strain>
    </source>
</reference>
<dbReference type="InterPro" id="IPR056764">
    <property type="entry name" value="LbH_EIF2B3/5"/>
</dbReference>
<evidence type="ECO:0000256" key="10">
    <source>
        <dbReference type="SAM" id="MobiDB-lite"/>
    </source>
</evidence>
<gene>
    <name evidence="13" type="ORF">D9611_000203</name>
</gene>
<dbReference type="Gene3D" id="2.160.10.10">
    <property type="entry name" value="Hexapeptide repeat proteins"/>
    <property type="match status" value="1"/>
</dbReference>
<evidence type="ECO:0000256" key="4">
    <source>
        <dbReference type="ARBA" id="ARBA00022540"/>
    </source>
</evidence>